<organism evidence="11 12">
    <name type="scientific">Saponaria officinalis</name>
    <name type="common">Common soapwort</name>
    <name type="synonym">Lychnis saponaria</name>
    <dbReference type="NCBI Taxonomy" id="3572"/>
    <lineage>
        <taxon>Eukaryota</taxon>
        <taxon>Viridiplantae</taxon>
        <taxon>Streptophyta</taxon>
        <taxon>Embryophyta</taxon>
        <taxon>Tracheophyta</taxon>
        <taxon>Spermatophyta</taxon>
        <taxon>Magnoliopsida</taxon>
        <taxon>eudicotyledons</taxon>
        <taxon>Gunneridae</taxon>
        <taxon>Pentapetalae</taxon>
        <taxon>Caryophyllales</taxon>
        <taxon>Caryophyllaceae</taxon>
        <taxon>Caryophylleae</taxon>
        <taxon>Saponaria</taxon>
    </lineage>
</organism>
<evidence type="ECO:0000256" key="8">
    <source>
        <dbReference type="PIRNR" id="PIRNR036947"/>
    </source>
</evidence>
<dbReference type="Gene3D" id="1.10.10.2740">
    <property type="entry name" value="Spt6, Death-like domain"/>
    <property type="match status" value="1"/>
</dbReference>
<evidence type="ECO:0000313" key="12">
    <source>
        <dbReference type="Proteomes" id="UP001443914"/>
    </source>
</evidence>
<feature type="compositionally biased region" description="Acidic residues" evidence="9">
    <location>
        <begin position="47"/>
        <end position="60"/>
    </location>
</feature>
<dbReference type="InterPro" id="IPR012340">
    <property type="entry name" value="NA-bd_OB-fold"/>
</dbReference>
<dbReference type="PIRSF" id="PIRSF036947">
    <property type="entry name" value="Spt6"/>
    <property type="match status" value="1"/>
</dbReference>
<dbReference type="GO" id="GO:0140673">
    <property type="term" value="P:transcription elongation-coupled chromatin remodeling"/>
    <property type="evidence" value="ECO:0007669"/>
    <property type="project" value="InterPro"/>
</dbReference>
<dbReference type="InterPro" id="IPR012337">
    <property type="entry name" value="RNaseH-like_sf"/>
</dbReference>
<evidence type="ECO:0000256" key="3">
    <source>
        <dbReference type="ARBA" id="ARBA00009253"/>
    </source>
</evidence>
<dbReference type="GO" id="GO:0005694">
    <property type="term" value="C:chromosome"/>
    <property type="evidence" value="ECO:0007669"/>
    <property type="project" value="UniProtKB-SubCell"/>
</dbReference>
<evidence type="ECO:0000259" key="10">
    <source>
        <dbReference type="PROSITE" id="PS50126"/>
    </source>
</evidence>
<keyword evidence="6 8" id="KW-0804">Transcription</keyword>
<dbReference type="Gene3D" id="2.40.50.140">
    <property type="entry name" value="Nucleic acid-binding proteins"/>
    <property type="match status" value="1"/>
</dbReference>
<dbReference type="GO" id="GO:0008023">
    <property type="term" value="C:transcription elongation factor complex"/>
    <property type="evidence" value="ECO:0007669"/>
    <property type="project" value="TreeGrafter"/>
</dbReference>
<evidence type="ECO:0000256" key="1">
    <source>
        <dbReference type="ARBA" id="ARBA00004123"/>
    </source>
</evidence>
<dbReference type="FunFam" id="1.10.10.2740:FF:000002">
    <property type="entry name" value="Transcription elongation factor Spt6"/>
    <property type="match status" value="1"/>
</dbReference>
<dbReference type="FunFam" id="1.10.150.850:FF:000001">
    <property type="entry name" value="Transcription elongation factor spt6"/>
    <property type="match status" value="1"/>
</dbReference>
<reference evidence="11" key="1">
    <citation type="submission" date="2024-03" db="EMBL/GenBank/DDBJ databases">
        <title>WGS assembly of Saponaria officinalis var. Norfolk2.</title>
        <authorList>
            <person name="Jenkins J."/>
            <person name="Shu S."/>
            <person name="Grimwood J."/>
            <person name="Barry K."/>
            <person name="Goodstein D."/>
            <person name="Schmutz J."/>
            <person name="Leebens-Mack J."/>
            <person name="Osbourn A."/>
        </authorList>
    </citation>
    <scope>NUCLEOTIDE SEQUENCE [LARGE SCALE GENOMIC DNA]</scope>
    <source>
        <strain evidence="11">JIC</strain>
    </source>
</reference>
<dbReference type="GO" id="GO:0003677">
    <property type="term" value="F:DNA binding"/>
    <property type="evidence" value="ECO:0007669"/>
    <property type="project" value="InterPro"/>
</dbReference>
<dbReference type="Pfam" id="PF14641">
    <property type="entry name" value="HTH_44"/>
    <property type="match status" value="1"/>
</dbReference>
<evidence type="ECO:0000313" key="11">
    <source>
        <dbReference type="EMBL" id="KAK9664480.1"/>
    </source>
</evidence>
<dbReference type="InterPro" id="IPR041692">
    <property type="entry name" value="HHH_9"/>
</dbReference>
<dbReference type="GO" id="GO:0031491">
    <property type="term" value="F:nucleosome binding"/>
    <property type="evidence" value="ECO:0007669"/>
    <property type="project" value="TreeGrafter"/>
</dbReference>
<feature type="region of interest" description="Disordered" evidence="9">
    <location>
        <begin position="1"/>
        <end position="73"/>
    </location>
</feature>
<dbReference type="InterPro" id="IPR032706">
    <property type="entry name" value="Spt6_HHH"/>
</dbReference>
<dbReference type="SUPFAM" id="SSF158832">
    <property type="entry name" value="Tex N-terminal region-like"/>
    <property type="match status" value="1"/>
</dbReference>
<dbReference type="InterPro" id="IPR049540">
    <property type="entry name" value="Spt6-like_S1"/>
</dbReference>
<accession>A0AAW1GLE3</accession>
<dbReference type="Pfam" id="PF17674">
    <property type="entry name" value="HHH_9"/>
    <property type="match status" value="1"/>
</dbReference>
<evidence type="ECO:0000256" key="4">
    <source>
        <dbReference type="ARBA" id="ARBA00022454"/>
    </source>
</evidence>
<dbReference type="InterPro" id="IPR010994">
    <property type="entry name" value="RuvA_2-like"/>
</dbReference>
<evidence type="ECO:0000256" key="5">
    <source>
        <dbReference type="ARBA" id="ARBA00023015"/>
    </source>
</evidence>
<dbReference type="Pfam" id="PF14632">
    <property type="entry name" value="SPT6_acidic"/>
    <property type="match status" value="1"/>
</dbReference>
<dbReference type="InterPro" id="IPR006641">
    <property type="entry name" value="YqgF/RNaseH-like_dom"/>
</dbReference>
<dbReference type="GO" id="GO:0042393">
    <property type="term" value="F:histone binding"/>
    <property type="evidence" value="ECO:0007669"/>
    <property type="project" value="TreeGrafter"/>
</dbReference>
<dbReference type="InterPro" id="IPR017072">
    <property type="entry name" value="TF_Spt6"/>
</dbReference>
<comment type="similarity">
    <text evidence="3 8">Belongs to the SPT6 family.</text>
</comment>
<dbReference type="PROSITE" id="PS50126">
    <property type="entry name" value="S1"/>
    <property type="match status" value="1"/>
</dbReference>
<evidence type="ECO:0000256" key="6">
    <source>
        <dbReference type="ARBA" id="ARBA00023163"/>
    </source>
</evidence>
<sequence>MVKMGGRSIVFEDEDDFLARNPGRGHDDDDDDDEDDGLNEYEKDDFIVDDVEEDEEDPGEEERRKKRRRKKKDFQLDEDDLLLLQESNIPGSREAANDIRFKRLKKAQGDAGSSGFSDEDEFTGSRKGGRRRGEGSRSLFDDDDGAQYDDQEDVDMVDEDDMADFIVDEEVDKIGVPMGRQKVKKSERATAASSSGIMEANQLFGDVEDLLNQRRKNLDKGGIYDETGERRLEDEFEPSLLMKKYMTESDDQTREIDIPERIQIPERSTGPPPTDADTIKAEATWIRKQLESTLPPVRVNMSALGEQEIEELEDHIRNFLNFVHVQKLDLPFIAMYRKENISSLLKDPEMDDFNGDKPSLRWHKVLWAVRELDTKWLLLQKRKSALLAYYNKRFEEESRRISDETRLSLNRSLLMSILEMLDQAESEREVDDVDSKFNLHFSPGEAGVDEGANKRPKRKSLYSSCNKAGLCEVVGKFGCSSEQFGLQISLVATRVDEQEDRTESPEEVALSFTCAEFDTPQSVLKGARHMAAVEISCEPRVRKHFRSVYFDNAVVSTCPTTDGNTVIDSFHQFAGVKWLRNKPLNKFEDAQWLLIQKAEEEKLLQVTVKLPEETLKKLINDSQEKYLSCGVSKSAQLWNEQRKLILEDAISNTLLPTLEKEARLLLTSRAKNWLLMEYGKRLWDKVSVAPYQRKERDIKSDDEVAPRVMACCWSRGKPATTFVMLDSFGEIVDVLEAGSISLKAQTVTDQQRKKHDQQNLLRFMTEHQPEVVVLGAVNYFCTRLKDDIFEIVFKMVEENPRDVGHDMDGLSVLYGDESLPRLYENSHISSDQIPGQRGIVKRAVALGRYLQNPLAMVAALCDHEKEVLSWKLSPLDSFLNADEKYGMVEQIMVDVTNQVGLDLNLAANHEWLFTPLQFISGLGPRKAASLQRSLVRAGAIVSRKDLLTSHGLGRKVFISAAGFLRIRRSGLAAGTNQFVDVLDDTRIHPESYALAQEMAKDIYKAIIGDDNLDDDDAFEMAIENLRDRPSALKSFSVDEYAKDTGRVSKIETLHAIKLELIQGFQDWRKRYEELNQDDEFVLISGETDDTLCDGRIVQATVRRVQPQRAICSIESGLSAMLTGEDYSDDCADLTEKLHEGDVLTCKVKSILKDRYQVFLTCKEQDMRNNRHQNTETLDPYYHEDRSSLQSQQEKARKDKELAKKHFKPRMIVHPRFQNITADEAMEVRVQCAGKHMENVPVSPCPIL</sequence>
<dbReference type="Gene3D" id="3.30.420.140">
    <property type="entry name" value="YqgF/RNase H-like domain"/>
    <property type="match status" value="1"/>
</dbReference>
<dbReference type="InterPro" id="IPR055179">
    <property type="entry name" value="Tex-like_central_region"/>
</dbReference>
<evidence type="ECO:0000256" key="9">
    <source>
        <dbReference type="SAM" id="MobiDB-lite"/>
    </source>
</evidence>
<name>A0AAW1GLE3_SAPOF</name>
<proteinExistence type="inferred from homology"/>
<dbReference type="InterPro" id="IPR042066">
    <property type="entry name" value="Spt6_death-like"/>
</dbReference>
<feature type="region of interest" description="Disordered" evidence="9">
    <location>
        <begin position="1170"/>
        <end position="1200"/>
    </location>
</feature>
<dbReference type="InterPro" id="IPR003029">
    <property type="entry name" value="S1_domain"/>
</dbReference>
<feature type="compositionally biased region" description="Acidic residues" evidence="9">
    <location>
        <begin position="28"/>
        <end position="39"/>
    </location>
</feature>
<dbReference type="Pfam" id="PF14635">
    <property type="entry name" value="HHH_7"/>
    <property type="match status" value="1"/>
</dbReference>
<dbReference type="SUPFAM" id="SSF50249">
    <property type="entry name" value="Nucleic acid-binding proteins"/>
    <property type="match status" value="1"/>
</dbReference>
<keyword evidence="12" id="KW-1185">Reference proteome</keyword>
<dbReference type="Proteomes" id="UP001443914">
    <property type="component" value="Unassembled WGS sequence"/>
</dbReference>
<dbReference type="InterPro" id="IPR028231">
    <property type="entry name" value="Spt6_YqgF"/>
</dbReference>
<dbReference type="GO" id="GO:0034728">
    <property type="term" value="P:nucleosome organization"/>
    <property type="evidence" value="ECO:0007669"/>
    <property type="project" value="TreeGrafter"/>
</dbReference>
<dbReference type="EMBL" id="JBDFQZ010000014">
    <property type="protein sequence ID" value="KAK9664480.1"/>
    <property type="molecule type" value="Genomic_DNA"/>
</dbReference>
<dbReference type="Pfam" id="PF21710">
    <property type="entry name" value="Spt6_S1"/>
    <property type="match status" value="1"/>
</dbReference>
<dbReference type="SMART" id="SM00316">
    <property type="entry name" value="S1"/>
    <property type="match status" value="1"/>
</dbReference>
<dbReference type="AlphaFoldDB" id="A0AAW1GLE3"/>
<dbReference type="Pfam" id="PF14639">
    <property type="entry name" value="YqgF"/>
    <property type="match status" value="1"/>
</dbReference>
<feature type="region of interest" description="Disordered" evidence="9">
    <location>
        <begin position="105"/>
        <end position="157"/>
    </location>
</feature>
<dbReference type="SUPFAM" id="SSF47781">
    <property type="entry name" value="RuvA domain 2-like"/>
    <property type="match status" value="2"/>
</dbReference>
<dbReference type="FunFam" id="3.30.420.140:FF:000006">
    <property type="entry name" value="Transcription elongation factor spt6"/>
    <property type="match status" value="1"/>
</dbReference>
<dbReference type="SUPFAM" id="SSF53098">
    <property type="entry name" value="Ribonuclease H-like"/>
    <property type="match status" value="1"/>
</dbReference>
<dbReference type="Gene3D" id="1.10.150.850">
    <property type="entry name" value="Spt6, helix-hairpin-helix domain"/>
    <property type="match status" value="1"/>
</dbReference>
<dbReference type="Gene3D" id="1.10.10.650">
    <property type="entry name" value="RuvA domain 2-like"/>
    <property type="match status" value="1"/>
</dbReference>
<keyword evidence="7 8" id="KW-0539">Nucleus</keyword>
<keyword evidence="4" id="KW-0158">Chromosome</keyword>
<dbReference type="PANTHER" id="PTHR10145">
    <property type="entry name" value="TRANSCRIPTION ELONGATION FACTOR SPT6"/>
    <property type="match status" value="1"/>
</dbReference>
<comment type="caution">
    <text evidence="11">The sequence shown here is derived from an EMBL/GenBank/DDBJ whole genome shotgun (WGS) entry which is preliminary data.</text>
</comment>
<protein>
    <recommendedName>
        <fullName evidence="8">Transcription elongation factor spt6</fullName>
    </recommendedName>
</protein>
<dbReference type="FunFam" id="1.10.3500.10:FF:000004">
    <property type="entry name" value="Transcription elongation factor spt6"/>
    <property type="match status" value="1"/>
</dbReference>
<dbReference type="PANTHER" id="PTHR10145:SF6">
    <property type="entry name" value="TRANSCRIPTION ELONGATION FACTOR SPT6"/>
    <property type="match status" value="1"/>
</dbReference>
<feature type="domain" description="S1 motif" evidence="10">
    <location>
        <begin position="1094"/>
        <end position="1162"/>
    </location>
</feature>
<comment type="function">
    <text evidence="8">Transcription elongation factor that enhances transcription elongation by RNA polymerase II (RNAPII).</text>
</comment>
<evidence type="ECO:0000256" key="2">
    <source>
        <dbReference type="ARBA" id="ARBA00004286"/>
    </source>
</evidence>
<dbReference type="InterPro" id="IPR028083">
    <property type="entry name" value="Spt6_acidic_N_dom"/>
</dbReference>
<evidence type="ECO:0000256" key="7">
    <source>
        <dbReference type="ARBA" id="ARBA00023242"/>
    </source>
</evidence>
<keyword evidence="5" id="KW-0805">Transcription regulation</keyword>
<gene>
    <name evidence="11" type="ORF">RND81_14G045200</name>
</gene>
<dbReference type="Pfam" id="PF22706">
    <property type="entry name" value="Tex_central_region"/>
    <property type="match status" value="1"/>
</dbReference>
<dbReference type="InterPro" id="IPR037027">
    <property type="entry name" value="YqgF/RNaseH-like_dom_sf"/>
</dbReference>
<dbReference type="GO" id="GO:0009793">
    <property type="term" value="P:embryo development ending in seed dormancy"/>
    <property type="evidence" value="ECO:0007669"/>
    <property type="project" value="UniProtKB-ARBA"/>
</dbReference>
<dbReference type="Gene3D" id="1.10.3500.10">
    <property type="entry name" value="Tex N-terminal region-like"/>
    <property type="match status" value="1"/>
</dbReference>
<dbReference type="InterPro" id="IPR023323">
    <property type="entry name" value="Tex-like_dom_sf"/>
</dbReference>
<feature type="compositionally biased region" description="Acidic residues" evidence="9">
    <location>
        <begin position="141"/>
        <end position="157"/>
    </location>
</feature>
<dbReference type="InterPro" id="IPR023319">
    <property type="entry name" value="Tex-like_HTH_dom_sf"/>
</dbReference>
<comment type="subcellular location">
    <subcellularLocation>
        <location evidence="2">Chromosome</location>
    </subcellularLocation>
    <subcellularLocation>
        <location evidence="1 8">Nucleus</location>
    </subcellularLocation>
</comment>
<dbReference type="SMART" id="SM00732">
    <property type="entry name" value="YqgFc"/>
    <property type="match status" value="1"/>
</dbReference>
<dbReference type="InterPro" id="IPR028088">
    <property type="entry name" value="Spt6_HTH_DNA-bd_dom"/>
</dbReference>